<organism evidence="2 3">
    <name type="scientific">Cylindrotheca closterium</name>
    <dbReference type="NCBI Taxonomy" id="2856"/>
    <lineage>
        <taxon>Eukaryota</taxon>
        <taxon>Sar</taxon>
        <taxon>Stramenopiles</taxon>
        <taxon>Ochrophyta</taxon>
        <taxon>Bacillariophyta</taxon>
        <taxon>Bacillariophyceae</taxon>
        <taxon>Bacillariophycidae</taxon>
        <taxon>Bacillariales</taxon>
        <taxon>Bacillariaceae</taxon>
        <taxon>Cylindrotheca</taxon>
    </lineage>
</organism>
<accession>A0AAD2FGL8</accession>
<dbReference type="Proteomes" id="UP001295423">
    <property type="component" value="Unassembled WGS sequence"/>
</dbReference>
<dbReference type="EMBL" id="CAKOGP040000106">
    <property type="protein sequence ID" value="CAJ1930105.1"/>
    <property type="molecule type" value="Genomic_DNA"/>
</dbReference>
<gene>
    <name evidence="2" type="ORF">CYCCA115_LOCUS1840</name>
</gene>
<feature type="region of interest" description="Disordered" evidence="1">
    <location>
        <begin position="129"/>
        <end position="152"/>
    </location>
</feature>
<keyword evidence="3" id="KW-1185">Reference proteome</keyword>
<comment type="caution">
    <text evidence="2">The sequence shown here is derived from an EMBL/GenBank/DDBJ whole genome shotgun (WGS) entry which is preliminary data.</text>
</comment>
<protein>
    <submittedName>
        <fullName evidence="2">Uncharacterized protein</fullName>
    </submittedName>
</protein>
<feature type="compositionally biased region" description="Basic and acidic residues" evidence="1">
    <location>
        <begin position="143"/>
        <end position="152"/>
    </location>
</feature>
<proteinExistence type="predicted"/>
<dbReference type="AlphaFoldDB" id="A0AAD2FGL8"/>
<sequence>MTDLFGFDAAPEDSPIPECFEVYEACKPPSILFSPRQLVNYDNESAPLKVSSFKDLILDSDKPARKIPHGELDLCPPPRVHFNDTLTVHKSTSQILTTTKKSTLDNAVAFFTDFVLKDDLLQQLSEASMGRDDATSALPPVHDGNKSDREPDQTIDEIATNKSILVCTLGILEATLDCTLVSLGPLDFDLIDRGLSTANIPNAMLIPKHCTDHGQNVLDSTYWNWRS</sequence>
<reference evidence="2" key="1">
    <citation type="submission" date="2023-08" db="EMBL/GenBank/DDBJ databases">
        <authorList>
            <person name="Audoor S."/>
            <person name="Bilcke G."/>
        </authorList>
    </citation>
    <scope>NUCLEOTIDE SEQUENCE</scope>
</reference>
<evidence type="ECO:0000256" key="1">
    <source>
        <dbReference type="SAM" id="MobiDB-lite"/>
    </source>
</evidence>
<name>A0AAD2FGL8_9STRA</name>
<evidence type="ECO:0000313" key="3">
    <source>
        <dbReference type="Proteomes" id="UP001295423"/>
    </source>
</evidence>
<evidence type="ECO:0000313" key="2">
    <source>
        <dbReference type="EMBL" id="CAJ1930105.1"/>
    </source>
</evidence>